<name>A0ABU0L897_XANAG</name>
<comment type="caution">
    <text evidence="3">The sequence shown here is derived from an EMBL/GenBank/DDBJ whole genome shotgun (WGS) entry which is preliminary data.</text>
</comment>
<protein>
    <recommendedName>
        <fullName evidence="5">SGNH hydrolase-type esterase domain-containing protein</fullName>
    </recommendedName>
</protein>
<dbReference type="Proteomes" id="UP001241747">
    <property type="component" value="Unassembled WGS sequence"/>
</dbReference>
<dbReference type="RefSeq" id="WP_237344298.1">
    <property type="nucleotide sequence ID" value="NZ_JABWGX010000003.1"/>
</dbReference>
<evidence type="ECO:0000256" key="2">
    <source>
        <dbReference type="SAM" id="SignalP"/>
    </source>
</evidence>
<gene>
    <name evidence="3" type="ORF">QOZ94_000146</name>
</gene>
<feature type="compositionally biased region" description="Pro residues" evidence="1">
    <location>
        <begin position="371"/>
        <end position="383"/>
    </location>
</feature>
<proteinExistence type="predicted"/>
<accession>A0ABU0L897</accession>
<feature type="signal peptide" evidence="2">
    <location>
        <begin position="1"/>
        <end position="21"/>
    </location>
</feature>
<keyword evidence="2" id="KW-0732">Signal</keyword>
<feature type="compositionally biased region" description="Low complexity" evidence="1">
    <location>
        <begin position="331"/>
        <end position="346"/>
    </location>
</feature>
<dbReference type="EMBL" id="JAUSVY010000001">
    <property type="protein sequence ID" value="MDQ0503376.1"/>
    <property type="molecule type" value="Genomic_DNA"/>
</dbReference>
<keyword evidence="4" id="KW-1185">Reference proteome</keyword>
<evidence type="ECO:0000313" key="3">
    <source>
        <dbReference type="EMBL" id="MDQ0503376.1"/>
    </source>
</evidence>
<feature type="region of interest" description="Disordered" evidence="1">
    <location>
        <begin position="331"/>
        <end position="383"/>
    </location>
</feature>
<feature type="chain" id="PRO_5046313983" description="SGNH hydrolase-type esterase domain-containing protein" evidence="2">
    <location>
        <begin position="22"/>
        <end position="383"/>
    </location>
</feature>
<dbReference type="InterPro" id="IPR036514">
    <property type="entry name" value="SGNH_hydro_sf"/>
</dbReference>
<reference evidence="3 4" key="1">
    <citation type="submission" date="2023-07" db="EMBL/GenBank/DDBJ databases">
        <title>Genomic Encyclopedia of Type Strains, Phase IV (KMG-IV): sequencing the most valuable type-strain genomes for metagenomic binning, comparative biology and taxonomic classification.</title>
        <authorList>
            <person name="Goeker M."/>
        </authorList>
    </citation>
    <scope>NUCLEOTIDE SEQUENCE [LARGE SCALE GENOMIC DNA]</scope>
    <source>
        <strain evidence="3 4">DSM 3770</strain>
    </source>
</reference>
<feature type="region of interest" description="Disordered" evidence="1">
    <location>
        <begin position="37"/>
        <end position="90"/>
    </location>
</feature>
<dbReference type="Gene3D" id="3.40.50.1110">
    <property type="entry name" value="SGNH hydrolase"/>
    <property type="match status" value="1"/>
</dbReference>
<dbReference type="Pfam" id="PF04311">
    <property type="entry name" value="DUF459"/>
    <property type="match status" value="1"/>
</dbReference>
<organism evidence="3 4">
    <name type="scientific">Xanthobacter agilis</name>
    <dbReference type="NCBI Taxonomy" id="47492"/>
    <lineage>
        <taxon>Bacteria</taxon>
        <taxon>Pseudomonadati</taxon>
        <taxon>Pseudomonadota</taxon>
        <taxon>Alphaproteobacteria</taxon>
        <taxon>Hyphomicrobiales</taxon>
        <taxon>Xanthobacteraceae</taxon>
        <taxon>Xanthobacter</taxon>
    </lineage>
</organism>
<dbReference type="SUPFAM" id="SSF52266">
    <property type="entry name" value="SGNH hydrolase"/>
    <property type="match status" value="1"/>
</dbReference>
<evidence type="ECO:0000313" key="4">
    <source>
        <dbReference type="Proteomes" id="UP001241747"/>
    </source>
</evidence>
<sequence>MIVAFTALAALVFLRPPEAHAQPDFFFFLRPPAPVPQAPRTNRNSGGWWPGFGSPQREALPPEEAPRLPPKKREPPPEPEGTLYPSADAAIQGKRQPPTQFTLVLGDRTGGQLAQGLADATVADRARLAIVEYTQDDSGFLANPVDWMAKAPWAIANARANVTVVALGAEDLKPIKEGDLVLEPLTDRWVEAYSRRVDEVLALLREKAGRVIVVGLAPVANTTVSADYERLNEIIRARAARAGLPFVSVWDGFVDEEGKYLATGPAVDGQRRRLRANDGVRFTRAGGRKLAFFVQKDLNRLLEDPAKPSASLDNAPPALSLAGAAAKADPKAAASPTPAPMAVSTAQTATRALAEGVLPPPVRGRADDFSWPPPAAAPPPASR</sequence>
<evidence type="ECO:0008006" key="5">
    <source>
        <dbReference type="Google" id="ProtNLM"/>
    </source>
</evidence>
<dbReference type="InterPro" id="IPR007407">
    <property type="entry name" value="DUF459"/>
</dbReference>
<evidence type="ECO:0000256" key="1">
    <source>
        <dbReference type="SAM" id="MobiDB-lite"/>
    </source>
</evidence>